<evidence type="ECO:0000256" key="3">
    <source>
        <dbReference type="ARBA" id="ARBA00022448"/>
    </source>
</evidence>
<feature type="transmembrane region" description="Helical" evidence="7">
    <location>
        <begin position="141"/>
        <end position="163"/>
    </location>
</feature>
<evidence type="ECO:0000256" key="1">
    <source>
        <dbReference type="ARBA" id="ARBA00004141"/>
    </source>
</evidence>
<feature type="transmembrane region" description="Helical" evidence="7">
    <location>
        <begin position="385"/>
        <end position="408"/>
    </location>
</feature>
<feature type="transmembrane region" description="Helical" evidence="7">
    <location>
        <begin position="96"/>
        <end position="121"/>
    </location>
</feature>
<keyword evidence="4 7" id="KW-0812">Transmembrane</keyword>
<dbReference type="EMBL" id="CP155573">
    <property type="protein sequence ID" value="XFO65161.1"/>
    <property type="molecule type" value="Genomic_DNA"/>
</dbReference>
<dbReference type="InterPro" id="IPR006043">
    <property type="entry name" value="NCS2"/>
</dbReference>
<feature type="transmembrane region" description="Helical" evidence="7">
    <location>
        <begin position="199"/>
        <end position="220"/>
    </location>
</feature>
<feature type="transmembrane region" description="Helical" evidence="7">
    <location>
        <begin position="58"/>
        <end position="76"/>
    </location>
</feature>
<keyword evidence="6 7" id="KW-0472">Membrane</keyword>
<feature type="transmembrane region" description="Helical" evidence="7">
    <location>
        <begin position="247"/>
        <end position="269"/>
    </location>
</feature>
<feature type="transmembrane region" description="Helical" evidence="7">
    <location>
        <begin position="327"/>
        <end position="350"/>
    </location>
</feature>
<evidence type="ECO:0000256" key="2">
    <source>
        <dbReference type="ARBA" id="ARBA00008821"/>
    </source>
</evidence>
<dbReference type="Proteomes" id="UP000216752">
    <property type="component" value="Chromosome"/>
</dbReference>
<protein>
    <recommendedName>
        <fullName evidence="10">Xanthine permease XanP</fullName>
    </recommendedName>
</protein>
<keyword evidence="3" id="KW-0813">Transport</keyword>
<proteinExistence type="inferred from homology"/>
<keyword evidence="9" id="KW-1185">Reference proteome</keyword>
<sequence>MVKNEKKPKNINYGLHDKIPNKVAIPLVIQQIVVLSMDLVLPVLIISMMGGSREVAQNFVSIMMIGIGLGTFLQVLRKGAVGSGYFCAEETGFLYYQASALAVQTGGLALLFGMTTIAGCFQMLISRIIPRIRFLFPTEVAGLMVAMTGIAGIAPGVSAIFGVDDMKTTIDITSMWVGIIILAIMVSLNVWGKASMRQYSIFIGIVVGYVLSYLCGILNVDDIEQLVATPYIAIPAIRMEWSFDERLLLPFLVAVICSTLKTMGNLAICQKTNDVNWKRVDIKNVGKGIFAEGIGTSVCGIIGCMGLNSSSGSVGLSIVNGVTSRRLAYLVSGVFIAMAFFPKAAAFLAIMPAPVMGAVLLINLGYFVIEGFQIIASRMLDQRKIFVVGLSLVFGLSVDLLPSIYAQFPVQLQALFKSSLAVVSITAVFLNLLFRIGIKQKRTIELTVGMNSTEEVIDFMEASGAAWGARSEVIHRASSAIIEFFETAFGLELVREGKVRLEVSFDEYNLAVKVLYNGVLMEFPEQRPTDEDLLNDDNALVRLSGFLMRKYSNRIESCIVGEHCILRFHFEH</sequence>
<organism evidence="8 9">
    <name type="scientific">Sporomusa silvacetica DSM 10669</name>
    <dbReference type="NCBI Taxonomy" id="1123289"/>
    <lineage>
        <taxon>Bacteria</taxon>
        <taxon>Bacillati</taxon>
        <taxon>Bacillota</taxon>
        <taxon>Negativicutes</taxon>
        <taxon>Selenomonadales</taxon>
        <taxon>Sporomusaceae</taxon>
        <taxon>Sporomusa</taxon>
    </lineage>
</organism>
<comment type="subcellular location">
    <subcellularLocation>
        <location evidence="1">Membrane</location>
        <topology evidence="1">Multi-pass membrane protein</topology>
    </subcellularLocation>
</comment>
<dbReference type="PANTHER" id="PTHR42810">
    <property type="entry name" value="PURINE PERMEASE C1399.01C-RELATED"/>
    <property type="match status" value="1"/>
</dbReference>
<evidence type="ECO:0000256" key="5">
    <source>
        <dbReference type="ARBA" id="ARBA00022989"/>
    </source>
</evidence>
<name>A0ABZ3IHM6_9FIRM</name>
<reference evidence="8" key="1">
    <citation type="submission" date="2024-05" db="EMBL/GenBank/DDBJ databases">
        <title>Isolation and characterization of Sporomusa carbonis sp. nov., a carboxydotrophic hydrogenogen in the genus of Sporomusa isolated from a charcoal burning pile.</title>
        <authorList>
            <person name="Boeer T."/>
            <person name="Rosenbaum F."/>
            <person name="Eysell L."/>
            <person name="Mueller V."/>
            <person name="Daniel R."/>
            <person name="Poehlein A."/>
        </authorList>
    </citation>
    <scope>NUCLEOTIDE SEQUENCE [LARGE SCALE GENOMIC DNA]</scope>
    <source>
        <strain evidence="8">DSM 10669</strain>
    </source>
</reference>
<feature type="transmembrane region" description="Helical" evidence="7">
    <location>
        <begin position="23"/>
        <end position="46"/>
    </location>
</feature>
<accession>A0ABZ3IHM6</accession>
<evidence type="ECO:0000313" key="8">
    <source>
        <dbReference type="EMBL" id="XFO65161.1"/>
    </source>
</evidence>
<keyword evidence="5 7" id="KW-1133">Transmembrane helix</keyword>
<evidence type="ECO:0000256" key="4">
    <source>
        <dbReference type="ARBA" id="ARBA00022692"/>
    </source>
</evidence>
<evidence type="ECO:0000256" key="7">
    <source>
        <dbReference type="SAM" id="Phobius"/>
    </source>
</evidence>
<dbReference type="RefSeq" id="WP_094605578.1">
    <property type="nucleotide sequence ID" value="NZ_CP155573.1"/>
</dbReference>
<dbReference type="NCBIfam" id="NF037981">
    <property type="entry name" value="NCS2_1"/>
    <property type="match status" value="1"/>
</dbReference>
<feature type="transmembrane region" description="Helical" evidence="7">
    <location>
        <begin position="175"/>
        <end position="192"/>
    </location>
</feature>
<gene>
    <name evidence="8" type="ORF">SPSIL_012700</name>
</gene>
<evidence type="ECO:0000256" key="6">
    <source>
        <dbReference type="ARBA" id="ARBA00023136"/>
    </source>
</evidence>
<dbReference type="PANTHER" id="PTHR42810:SF2">
    <property type="entry name" value="PURINE PERMEASE C1399.01C-RELATED"/>
    <property type="match status" value="1"/>
</dbReference>
<evidence type="ECO:0008006" key="10">
    <source>
        <dbReference type="Google" id="ProtNLM"/>
    </source>
</evidence>
<feature type="transmembrane region" description="Helical" evidence="7">
    <location>
        <begin position="356"/>
        <end position="376"/>
    </location>
</feature>
<feature type="transmembrane region" description="Helical" evidence="7">
    <location>
        <begin position="414"/>
        <end position="434"/>
    </location>
</feature>
<dbReference type="Pfam" id="PF00860">
    <property type="entry name" value="Xan_ur_permease"/>
    <property type="match status" value="1"/>
</dbReference>
<comment type="similarity">
    <text evidence="2">Belongs to the nucleobase:cation symporter-2 (NCS2) (TC 2.A.40) family.</text>
</comment>
<evidence type="ECO:0000313" key="9">
    <source>
        <dbReference type="Proteomes" id="UP000216752"/>
    </source>
</evidence>